<evidence type="ECO:0000313" key="2">
    <source>
        <dbReference type="Proteomes" id="UP000768471"/>
    </source>
</evidence>
<sequence length="67" mass="7619">MREYRLLDVVRLKRNVPEHGLRAGSIGTVVEVYGQDAYEVEFANERGETLALLVLNGKSDFERHEAT</sequence>
<protein>
    <submittedName>
        <fullName evidence="1">DUF4926 domain-containing protein</fullName>
    </submittedName>
</protein>
<comment type="caution">
    <text evidence="1">The sequence shown here is derived from an EMBL/GenBank/DDBJ whole genome shotgun (WGS) entry which is preliminary data.</text>
</comment>
<dbReference type="Pfam" id="PF16277">
    <property type="entry name" value="DUF4926"/>
    <property type="match status" value="1"/>
</dbReference>
<name>A0ABS0N8P3_9NEIS</name>
<gene>
    <name evidence="1" type="ORF">H9Q10_03190</name>
</gene>
<keyword evidence="2" id="KW-1185">Reference proteome</keyword>
<dbReference type="EMBL" id="JACSGR010000002">
    <property type="protein sequence ID" value="MBH5328672.1"/>
    <property type="molecule type" value="Genomic_DNA"/>
</dbReference>
<dbReference type="InterPro" id="IPR032568">
    <property type="entry name" value="DUF4926"/>
</dbReference>
<dbReference type="RefSeq" id="WP_197902582.1">
    <property type="nucleotide sequence ID" value="NZ_JACSGR010000002.1"/>
</dbReference>
<evidence type="ECO:0000313" key="1">
    <source>
        <dbReference type="EMBL" id="MBH5328672.1"/>
    </source>
</evidence>
<reference evidence="1 2" key="1">
    <citation type="submission" date="2020-09" db="EMBL/GenBank/DDBJ databases">
        <title>Eikenella S3660 sp. nov., isolated from a throat swab.</title>
        <authorList>
            <person name="Buhl M."/>
        </authorList>
    </citation>
    <scope>NUCLEOTIDE SEQUENCE [LARGE SCALE GENOMIC DNA]</scope>
    <source>
        <strain evidence="1 2">S3360</strain>
    </source>
</reference>
<organism evidence="1 2">
    <name type="scientific">Eikenella glucosivorans</name>
    <dbReference type="NCBI Taxonomy" id="2766967"/>
    <lineage>
        <taxon>Bacteria</taxon>
        <taxon>Pseudomonadati</taxon>
        <taxon>Pseudomonadota</taxon>
        <taxon>Betaproteobacteria</taxon>
        <taxon>Neisseriales</taxon>
        <taxon>Neisseriaceae</taxon>
        <taxon>Eikenella</taxon>
    </lineage>
</organism>
<proteinExistence type="predicted"/>
<accession>A0ABS0N8P3</accession>
<dbReference type="Proteomes" id="UP000768471">
    <property type="component" value="Unassembled WGS sequence"/>
</dbReference>